<feature type="transmembrane region" description="Helical" evidence="2">
    <location>
        <begin position="807"/>
        <end position="830"/>
    </location>
</feature>
<dbReference type="AlphaFoldDB" id="A0A090T133"/>
<keyword evidence="2" id="KW-1133">Transmembrane helix</keyword>
<proteinExistence type="predicted"/>
<dbReference type="EMBL" id="BBMT01000003">
    <property type="protein sequence ID" value="GAL33651.1"/>
    <property type="molecule type" value="Genomic_DNA"/>
</dbReference>
<reference evidence="3 4" key="1">
    <citation type="submission" date="2014-09" db="EMBL/GenBank/DDBJ databases">
        <title>Vibrio maritimus JCM 19240. (C210) whole genome shotgun sequence.</title>
        <authorList>
            <person name="Sawabe T."/>
            <person name="Meirelles P."/>
            <person name="Nakanishi M."/>
            <person name="Sayaka M."/>
            <person name="Hattori M."/>
            <person name="Ohkuma M."/>
        </authorList>
    </citation>
    <scope>NUCLEOTIDE SEQUENCE [LARGE SCALE GENOMIC DNA]</scope>
    <source>
        <strain evidence="3 4">JCM 19240</strain>
    </source>
</reference>
<feature type="transmembrane region" description="Helical" evidence="2">
    <location>
        <begin position="869"/>
        <end position="889"/>
    </location>
</feature>
<feature type="compositionally biased region" description="Low complexity" evidence="1">
    <location>
        <begin position="268"/>
        <end position="355"/>
    </location>
</feature>
<evidence type="ECO:0000256" key="1">
    <source>
        <dbReference type="SAM" id="MobiDB-lite"/>
    </source>
</evidence>
<evidence type="ECO:0000313" key="4">
    <source>
        <dbReference type="Proteomes" id="UP000029224"/>
    </source>
</evidence>
<keyword evidence="4" id="KW-1185">Reference proteome</keyword>
<keyword evidence="2" id="KW-0812">Transmembrane</keyword>
<dbReference type="OrthoDB" id="8540209at2"/>
<keyword evidence="2" id="KW-0472">Membrane</keyword>
<evidence type="ECO:0000313" key="3">
    <source>
        <dbReference type="EMBL" id="GAL33651.1"/>
    </source>
</evidence>
<feature type="region of interest" description="Disordered" evidence="1">
    <location>
        <begin position="267"/>
        <end position="355"/>
    </location>
</feature>
<protein>
    <submittedName>
        <fullName evidence="3">Uncharacterized protein</fullName>
    </submittedName>
</protein>
<feature type="transmembrane region" description="Helical" evidence="2">
    <location>
        <begin position="21"/>
        <end position="40"/>
    </location>
</feature>
<gene>
    <name evidence="3" type="ORF">JCM19240_2347</name>
</gene>
<dbReference type="Proteomes" id="UP000029224">
    <property type="component" value="Unassembled WGS sequence"/>
</dbReference>
<evidence type="ECO:0000256" key="2">
    <source>
        <dbReference type="SAM" id="Phobius"/>
    </source>
</evidence>
<accession>A0A090T133</accession>
<comment type="caution">
    <text evidence="3">The sequence shown here is derived from an EMBL/GenBank/DDBJ whole genome shotgun (WGS) entry which is preliminary data.</text>
</comment>
<reference evidence="3 4" key="2">
    <citation type="submission" date="2014-09" db="EMBL/GenBank/DDBJ databases">
        <authorList>
            <consortium name="NBRP consortium"/>
            <person name="Sawabe T."/>
            <person name="Meirelles P."/>
            <person name="Nakanishi M."/>
            <person name="Sayaka M."/>
            <person name="Hattori M."/>
            <person name="Ohkuma M."/>
        </authorList>
    </citation>
    <scope>NUCLEOTIDE SEQUENCE [LARGE SCALE GENOMIC DNA]</scope>
    <source>
        <strain evidence="3 4">JCM 19240</strain>
    </source>
</reference>
<feature type="transmembrane region" description="Helical" evidence="2">
    <location>
        <begin position="842"/>
        <end position="863"/>
    </location>
</feature>
<organism evidence="3 4">
    <name type="scientific">Vibrio maritimus</name>
    <dbReference type="NCBI Taxonomy" id="990268"/>
    <lineage>
        <taxon>Bacteria</taxon>
        <taxon>Pseudomonadati</taxon>
        <taxon>Pseudomonadota</taxon>
        <taxon>Gammaproteobacteria</taxon>
        <taxon>Vibrionales</taxon>
        <taxon>Vibrionaceae</taxon>
        <taxon>Vibrio</taxon>
    </lineage>
</organism>
<name>A0A090T133_9VIBR</name>
<sequence>MNNVLLDHFYDPVRRKRFRQLSRLIIMVSVIWIAAVGLSSKTAHADTANSQPISCETSLPLKDSRYQGRVIQQQLNELYQNNAQFQAALKTNGKMLTDGLFGPLTHKWLVYFCSDFDVTAAYKASGTDNTTFVDATLIDLGRATEINALFPNWRDSIPAAQLLRLSSEQLLQLLAPSNNINGTETNATEQESNSSNTANITSYYFELTTDDLNRQETLKALMALAKQQFPERSSLYNELVKLIDQLDATFDPPLDLNKYIQSQSLNHTSESNSATEATSTTQTSSSTANSGQDATNDSTATNAKTSSTSSNSPSDSTNSKSSTTPASASSTNNASSTDSTAGENPVTQTNTTSTTKTTAPLVHWQLDSAALFSEFEKQAVFAIPASLQKQLTPLANQVFASQYLFESAMALLGIDLTSSDVANVIKVAYKQGIAQNDAPPILWQATEGCGCQDSRLSIFSNATFYGFYPYWADDDAAQIINFSQLDRIGLFGAVAKPSSSGSLLALPPNWQADKQYTDFVRTAHRYRSQVDLVVTTPRDLSEVALIELLDQSLIDQIVDAIATPLDDTLINRMKPMMTLGMKPIPTIGDGVTLDIDVSSLTTTEGHNAYLNFVRDLKQALLKRQGISITKSSEVVAQPGDRFYLNIVVPIDELLTDNSQRFYQFANVDALTELSNHLIMRPHVQQNSDSQSLNAEQKAQQERTQVQQLHRWLSNQSEQLKVEHMFKKMVPMVITQDNRDSETQLTQLLRLSSWSFIGAAYQPIPLNALSQELVDQTFYPDTPAFLPAFQSLEAKVSALMDWVCPNRWLLRAVLFVIFTAITAILVISNWCYPIRPYLLKQPFVLLCVGSLATLMLVFIADPYFAEYRVAILLGFMAVIIWILLLVRWLTVEGDKP</sequence>